<evidence type="ECO:0000259" key="4">
    <source>
        <dbReference type="SMART" id="SM01215"/>
    </source>
</evidence>
<dbReference type="EMBL" id="JAHMUF010000005">
    <property type="protein sequence ID" value="KAG7195095.1"/>
    <property type="molecule type" value="Genomic_DNA"/>
</dbReference>
<evidence type="ECO:0000259" key="5">
    <source>
        <dbReference type="SMART" id="SM01216"/>
    </source>
</evidence>
<feature type="region of interest" description="Disordered" evidence="1">
    <location>
        <begin position="2418"/>
        <end position="2498"/>
    </location>
</feature>
<protein>
    <submittedName>
        <fullName evidence="6">Uncharacterized protein</fullName>
    </submittedName>
</protein>
<dbReference type="Proteomes" id="UP000790833">
    <property type="component" value="Unassembled WGS sequence"/>
</dbReference>
<dbReference type="InterPro" id="IPR019441">
    <property type="entry name" value="FMP27/BLTP2/Hobbit_GFWDK_RBG"/>
</dbReference>
<dbReference type="InterPro" id="IPR019449">
    <property type="entry name" value="FMP27_WPPW_RBG"/>
</dbReference>
<feature type="compositionally biased region" description="Low complexity" evidence="1">
    <location>
        <begin position="2418"/>
        <end position="2441"/>
    </location>
</feature>
<accession>A0A9P7VC59</accession>
<evidence type="ECO:0000259" key="3">
    <source>
        <dbReference type="SMART" id="SM01214"/>
    </source>
</evidence>
<name>A0A9P7VC59_9ASCO</name>
<sequence>MLEARTLLYWLVLTVVVPYTVTLIVANLVPGVRVGSIGWFTVRGVEIAKTNKKIKIGKLKLRVSTFFGRSKDLKSLKILIEDLSIELSPRESTKATEIVPPVASSPPTAKLNSSVSLPKWVFESSLIRGIACYIQFEVVNCTLIQLQNNSSTAIDAYVEKMHASFNIASYSEGTVLLAFRGAVLKHLYQPLKECPKINGGSLVFRFFLSYSCQMKNPNVMDLSIDQIEIKSSLSNAIISLDEILPSLKKAKELKTITKSKTKVENSLAAGTDLTGLKPLITSISGKIKSFGFRLEDFQLKYKSIVALFGNIQTLVEGDDFGTIIDKTKVTLFGTAFRVKHLEYTCVELPSVTFQVASSFSDLVDLALSPKNCKDLCISTRLSLTTPQLNIYYDQIELLVNERIASFASISSSSKKDKKPSKSKTMVLEFLRQFQRVTFKLNILEFEISVHLPRTKDATNYSRTNPQNLIVKHRALTIYHKFSSSNLNKDIEKAIAEKRTLNYLFRAKRWRTDIEGNTINVSKLNLIVHYDVVKNSLYIKTVAKTMLVNSINNLIFFLIHESRNRKVRIQNRKYEHLRRLGLKSSTSEETLGIKDCHNNDVSNDNLNISDQVEHLKLFEILPSFVSRIGIQVSSISFDISFKDNLPSYLMNDDLLGVEVDMGDFRRGSSYKLNDLSLTYNKKRSIFDFSIGSFNNYTLSDFATEYVADFDQIEKRNDHRDYSDVSTLDSAFSTEYEENAEEGVLMSNKIKRVLVIQDISFRNSHEDPDKLVGRIPEIDGRVDMFLCWCVLYAKSMIEYFAPTEKSVCSKEKLQRMSGKRPKKLNLSVSVDSTAIVVRLPHKVDVMIELDDLRMEDILLSSTLNLKFCRLYVIHPATKLWTRLLVISEPSFHFGKAQNESITYPKFEIIANYIKLSIPYQFALYTVIDNFITFFKAQRQVLHNFHELKIKGNDFSKLLPTEKPPVLMPQLNIKSKILGLKIENDPFENELSYIFELGLVEQRERIQKYKYLEERIEAINSKTMPTIDELAELTYSDEKQDQSNIFGRLASPKPSASEKCQIRRLFLSHTTVPNWKNKTSSTTTKTSNGAHLEEAPVLLDEENYYTKEEADSLIDKVTDQLNRELSSSWVLKYKKFRQEAINRWNFRTEQNWGSDDINHIIKNKFDILDYAEGPPLFGAGTRNLDLTIDRAKVDVEKFLETHQKQPKLIYSILVPLYVKLRSSDFYVFLKDYHLPVVAFPAHLNPNIKAVNVEGTIIVNERLVSRKEEMRYIYVPFSPAAKVPSSVFEDSFYSCFIPRTLMPVKMAYDLKWKLDTDKSCLIAWNKSYLPALLASMTALDNFTKPPIDDSPLGWWDKLPLIMHGKVVVDVANELCLHIKSSTSPYDLVGKSTGFVFSWRSNVKLGINTTGKSEELITLESDDFLLAVPNYSNQERKAWSFFFEDDEQPMDIEAEARKFAKRVITLTSAERVVWKLGFTFERNKDKSDMLCDNQERTSQFRPHYDVTVTNPLFEYHPDSYEGYRSDYLHLAFTVISRSQTGNSHNSVYFSPLVFEYFFNWWDTMTKWTSLPVKKGKLFSDIPTMKHVKLGTHLFTVKYQIIFEPLTVSHMYMHSDPKNNTIAFTGLKGKSSKCVIDLHQRKELLTYVNEKLNIHSKSMHLKMNQGECEVDNADIRIVKATFSDRSLESKMVSYFINESDTPLSHNNSEPNSRVFNNSHDWLNYYSASEFSWIDPDDFIELEMNEVLSPYPKIKVLPFLNVPKFSYFRDFSLQEDGLYPFGNEASHECAMGVDAPEVVQHDIWSERLKEIKSNVDRIENLLHRMTTIENAPYIANHELHNENVSALKVELNIEKEKYDVANYVMEYFEKKDEVVDSDGTGGGCQLSRVGSSASSKKSIVLLKDLASLNTSGREFHNRFVIHNLRLKLDNKVRDEFMLYLKLQKEKKTRGCILTWKAAELVSKVLSEHDERLGFISIEEEEEKGNANTLLFNNSINGDLDTQVYSHDNELQEIERKYQVKLVHPQFQLISDKSPDSCILVTATDLEYNGVSVNAKGTRTIIGSDFSGLVENRSIVRFSNSHIFGFERKDEQLEASNPFTGTKTWPPWLDAEVCYDSSWQKNELLAERNTLVILTKDPNDFSTDMSNLQKQMLVDLSKIVLNVTTEQYTALYYITLDLLLSSEDKKDKMSKKLEKLVSMSDISDFEGLDSRVHKLQRSIREYKLLLLKLIQRITLPTNEDTLTLLRLEMEIERRTLELSLILRGLRTRFTSRNKRQQIVNVHADQVVWHLLDSQREPTIDFALANSQYTVLEDTDGSKTSEVFIEMVQGFNLEKNALFPEMLSPFLCDSCDKRKPIIYSKWRELEAIGGIPIIANCNMEIQPLKIQIDYVTAKKLFAYLFPHAETNGNETNGDNEDDFVDLFDQDSGSGESLSIHSSSTTDSTKRSSSSKNPLRKFINKRLSNSTGSHSSSSTLVGSSTPTAGLTDSLTLGRGSTGEAKSGFKRGGKKTIDMEDDVSTILARSARFTSIHKLELASTVIHMSFSAPKLLSILDVHGLSLKIPVLSYKNKLWAGEDFVVQLRKDIIKILLSHTGRILGNKFKRKKKPSKHTSSSPLNQIKNYDSFMTVDDLQKEGRSRDTSKNDNFATDAHRLSLKLQKPRPHQPAVHSLKTVEAFMDNVCEGEESKQEE</sequence>
<feature type="domain" description="FMP27 WPPW motif-containing RBG unit" evidence="5">
    <location>
        <begin position="1620"/>
        <end position="2106"/>
    </location>
</feature>
<dbReference type="PANTHER" id="PTHR15678">
    <property type="entry name" value="ANTIGEN MLAA-22-RELATED"/>
    <property type="match status" value="1"/>
</dbReference>
<keyword evidence="2" id="KW-0812">Transmembrane</keyword>
<keyword evidence="7" id="KW-1185">Reference proteome</keyword>
<feature type="compositionally biased region" description="Low complexity" evidence="1">
    <location>
        <begin position="2454"/>
        <end position="2473"/>
    </location>
</feature>
<keyword evidence="2" id="KW-1133">Transmembrane helix</keyword>
<dbReference type="SMART" id="SM01214">
    <property type="entry name" value="Fmp27_GFWDK"/>
    <property type="match status" value="1"/>
</dbReference>
<feature type="domain" description="FMP27 SW motif-containing RBG unit" evidence="4">
    <location>
        <begin position="1113"/>
        <end position="1210"/>
    </location>
</feature>
<feature type="transmembrane region" description="Helical" evidence="2">
    <location>
        <begin position="7"/>
        <end position="29"/>
    </location>
</feature>
<gene>
    <name evidence="6" type="ORF">KQ657_004211</name>
</gene>
<evidence type="ECO:0000256" key="1">
    <source>
        <dbReference type="SAM" id="MobiDB-lite"/>
    </source>
</evidence>
<dbReference type="OrthoDB" id="1562405at2759"/>
<dbReference type="GeneID" id="66117585"/>
<dbReference type="InterPro" id="IPR019415">
    <property type="entry name" value="FMP27_SW_RBG"/>
</dbReference>
<dbReference type="SMART" id="SM01216">
    <property type="entry name" value="Fmp27_WPPW"/>
    <property type="match status" value="1"/>
</dbReference>
<feature type="domain" description="FMP27/BLTP2/Hobbit GFWDK motif-containing RBG unit" evidence="3">
    <location>
        <begin position="1228"/>
        <end position="1383"/>
    </location>
</feature>
<evidence type="ECO:0000313" key="7">
    <source>
        <dbReference type="Proteomes" id="UP000790833"/>
    </source>
</evidence>
<dbReference type="InterPro" id="IPR045167">
    <property type="entry name" value="Hobbit"/>
</dbReference>
<dbReference type="Pfam" id="PF10344">
    <property type="entry name" value="Hobbit"/>
    <property type="match status" value="1"/>
</dbReference>
<reference evidence="6" key="1">
    <citation type="submission" date="2021-03" db="EMBL/GenBank/DDBJ databases">
        <authorList>
            <person name="Palmer J.M."/>
        </authorList>
    </citation>
    <scope>NUCLEOTIDE SEQUENCE</scope>
    <source>
        <strain evidence="6">ARV_011</strain>
    </source>
</reference>
<dbReference type="RefSeq" id="XP_043050642.1">
    <property type="nucleotide sequence ID" value="XM_043194891.1"/>
</dbReference>
<comment type="caution">
    <text evidence="6">The sequence shown here is derived from an EMBL/GenBank/DDBJ whole genome shotgun (WGS) entry which is preliminary data.</text>
</comment>
<keyword evidence="2" id="KW-0472">Membrane</keyword>
<organism evidence="6 7">
    <name type="scientific">Scheffersomyces spartinae</name>
    <dbReference type="NCBI Taxonomy" id="45513"/>
    <lineage>
        <taxon>Eukaryota</taxon>
        <taxon>Fungi</taxon>
        <taxon>Dikarya</taxon>
        <taxon>Ascomycota</taxon>
        <taxon>Saccharomycotina</taxon>
        <taxon>Pichiomycetes</taxon>
        <taxon>Debaryomycetaceae</taxon>
        <taxon>Scheffersomyces</taxon>
    </lineage>
</organism>
<dbReference type="PANTHER" id="PTHR15678:SF6">
    <property type="entry name" value="BRIDGE-LIKE LIPID TRANSFER PROTEIN FAMILY MEMBER 2"/>
    <property type="match status" value="1"/>
</dbReference>
<evidence type="ECO:0000313" key="6">
    <source>
        <dbReference type="EMBL" id="KAG7195095.1"/>
    </source>
</evidence>
<evidence type="ECO:0000256" key="2">
    <source>
        <dbReference type="SAM" id="Phobius"/>
    </source>
</evidence>
<proteinExistence type="predicted"/>
<dbReference type="SMART" id="SM01215">
    <property type="entry name" value="Fmp27_SW"/>
    <property type="match status" value="1"/>
</dbReference>